<evidence type="ECO:0000313" key="2">
    <source>
        <dbReference type="Proteomes" id="UP000294881"/>
    </source>
</evidence>
<organism evidence="1 2">
    <name type="scientific">Camelimonas lactis</name>
    <dbReference type="NCBI Taxonomy" id="659006"/>
    <lineage>
        <taxon>Bacteria</taxon>
        <taxon>Pseudomonadati</taxon>
        <taxon>Pseudomonadota</taxon>
        <taxon>Alphaproteobacteria</taxon>
        <taxon>Hyphomicrobiales</taxon>
        <taxon>Chelatococcaceae</taxon>
        <taxon>Camelimonas</taxon>
    </lineage>
</organism>
<accession>A0A4R2GQV1</accession>
<dbReference type="EMBL" id="SLWL01000009">
    <property type="protein sequence ID" value="TCO12363.1"/>
    <property type="molecule type" value="Genomic_DNA"/>
</dbReference>
<dbReference type="InterPro" id="IPR010633">
    <property type="entry name" value="Phage_lambda_GpZ"/>
</dbReference>
<dbReference type="OrthoDB" id="7840472at2"/>
<keyword evidence="2" id="KW-1185">Reference proteome</keyword>
<protein>
    <submittedName>
        <fullName evidence="1">Minor tail protein Z (GPZ)</fullName>
    </submittedName>
</protein>
<sequence>MSVKITVADRHLADFQTALQAIGEGKARPVMARALNRTGDMANTRVKRVLSTGMGVKNLNIHKAVVTKKANKDSLIYEITGTGRHFSLIDSKGVKVATRLVPRADGRFGGVTRAQIVSAGAWGVNETYEGAFIARGQAGLTKGAGAGHIFARTSDARHPIRKLWGPAIPREMVRKRTETIVEDMVDSVLTKRLEHELGRMLKV</sequence>
<comment type="caution">
    <text evidence="1">The sequence shown here is derived from an EMBL/GenBank/DDBJ whole genome shotgun (WGS) entry which is preliminary data.</text>
</comment>
<dbReference type="Proteomes" id="UP000294881">
    <property type="component" value="Unassembled WGS sequence"/>
</dbReference>
<dbReference type="RefSeq" id="WP_132007386.1">
    <property type="nucleotide sequence ID" value="NZ_JBHUNN010000002.1"/>
</dbReference>
<name>A0A4R2GQV1_9HYPH</name>
<gene>
    <name evidence="1" type="ORF">EV666_1098</name>
</gene>
<reference evidence="1 2" key="1">
    <citation type="submission" date="2019-03" db="EMBL/GenBank/DDBJ databases">
        <title>Genomic Encyclopedia of Type Strains, Phase IV (KMG-IV): sequencing the most valuable type-strain genomes for metagenomic binning, comparative biology and taxonomic classification.</title>
        <authorList>
            <person name="Goeker M."/>
        </authorList>
    </citation>
    <scope>NUCLEOTIDE SEQUENCE [LARGE SCALE GENOMIC DNA]</scope>
    <source>
        <strain evidence="1 2">DSM 22958</strain>
    </source>
</reference>
<proteinExistence type="predicted"/>
<dbReference type="AlphaFoldDB" id="A0A4R2GQV1"/>
<evidence type="ECO:0000313" key="1">
    <source>
        <dbReference type="EMBL" id="TCO12363.1"/>
    </source>
</evidence>
<dbReference type="Pfam" id="PF06763">
    <property type="entry name" value="Minor_tail_Z"/>
    <property type="match status" value="1"/>
</dbReference>